<organism evidence="2 3">
    <name type="scientific">Halococcus thailandensis JCM 13552</name>
    <dbReference type="NCBI Taxonomy" id="1227457"/>
    <lineage>
        <taxon>Archaea</taxon>
        <taxon>Methanobacteriati</taxon>
        <taxon>Methanobacteriota</taxon>
        <taxon>Stenosarchaea group</taxon>
        <taxon>Halobacteria</taxon>
        <taxon>Halobacteriales</taxon>
        <taxon>Halococcaceae</taxon>
        <taxon>Halococcus</taxon>
    </lineage>
</organism>
<dbReference type="EMBL" id="AOMF01000182">
    <property type="protein sequence ID" value="EMA48890.1"/>
    <property type="molecule type" value="Genomic_DNA"/>
</dbReference>
<sequence>MLMNCLRHPFRTLKQVHATLVHRAITANLEQAHEHATNGNFEGFERHCGHAERLAERHAPGRVDDVGRVAAAGPDRFGDSIDAHQPEATEMTANA</sequence>
<dbReference type="STRING" id="1227457.C451_19808"/>
<evidence type="ECO:0000313" key="3">
    <source>
        <dbReference type="Proteomes" id="UP000011680"/>
    </source>
</evidence>
<feature type="region of interest" description="Disordered" evidence="1">
    <location>
        <begin position="73"/>
        <end position="95"/>
    </location>
</feature>
<dbReference type="PATRIC" id="fig|1227457.3.peg.3873"/>
<evidence type="ECO:0000313" key="2">
    <source>
        <dbReference type="EMBL" id="EMA48890.1"/>
    </source>
</evidence>
<comment type="caution">
    <text evidence="2">The sequence shown here is derived from an EMBL/GenBank/DDBJ whole genome shotgun (WGS) entry which is preliminary data.</text>
</comment>
<proteinExistence type="predicted"/>
<feature type="compositionally biased region" description="Basic and acidic residues" evidence="1">
    <location>
        <begin position="76"/>
        <end position="87"/>
    </location>
</feature>
<accession>M0MWS4</accession>
<evidence type="ECO:0000256" key="1">
    <source>
        <dbReference type="SAM" id="MobiDB-lite"/>
    </source>
</evidence>
<dbReference type="AlphaFoldDB" id="M0MWS4"/>
<reference evidence="2 3" key="1">
    <citation type="journal article" date="2014" name="PLoS Genet.">
        <title>Phylogenetically driven sequencing of extremely halophilic archaea reveals strategies for static and dynamic osmo-response.</title>
        <authorList>
            <person name="Becker E.A."/>
            <person name="Seitzer P.M."/>
            <person name="Tritt A."/>
            <person name="Larsen D."/>
            <person name="Krusor M."/>
            <person name="Yao A.I."/>
            <person name="Wu D."/>
            <person name="Madern D."/>
            <person name="Eisen J.A."/>
            <person name="Darling A.E."/>
            <person name="Facciotti M.T."/>
        </authorList>
    </citation>
    <scope>NUCLEOTIDE SEQUENCE [LARGE SCALE GENOMIC DNA]</scope>
    <source>
        <strain evidence="2 3">JCM 13552</strain>
    </source>
</reference>
<gene>
    <name evidence="2" type="ORF">C451_19808</name>
</gene>
<protein>
    <submittedName>
        <fullName evidence="2">Uncharacterized protein</fullName>
    </submittedName>
</protein>
<dbReference type="Proteomes" id="UP000011680">
    <property type="component" value="Unassembled WGS sequence"/>
</dbReference>
<keyword evidence="3" id="KW-1185">Reference proteome</keyword>
<name>M0MWS4_9EURY</name>
<dbReference type="OrthoDB" id="373504at2157"/>